<comment type="caution">
    <text evidence="3">The sequence shown here is derived from an EMBL/GenBank/DDBJ whole genome shotgun (WGS) entry which is preliminary data.</text>
</comment>
<organism evidence="3 4">
    <name type="scientific">Volvox africanus</name>
    <dbReference type="NCBI Taxonomy" id="51714"/>
    <lineage>
        <taxon>Eukaryota</taxon>
        <taxon>Viridiplantae</taxon>
        <taxon>Chlorophyta</taxon>
        <taxon>core chlorophytes</taxon>
        <taxon>Chlorophyceae</taxon>
        <taxon>CS clade</taxon>
        <taxon>Chlamydomonadales</taxon>
        <taxon>Volvocaceae</taxon>
        <taxon>Volvox</taxon>
    </lineage>
</organism>
<feature type="region of interest" description="Disordered" evidence="2">
    <location>
        <begin position="297"/>
        <end position="322"/>
    </location>
</feature>
<evidence type="ECO:0000313" key="3">
    <source>
        <dbReference type="EMBL" id="GIL66074.1"/>
    </source>
</evidence>
<reference evidence="3" key="1">
    <citation type="journal article" date="2021" name="Proc. Natl. Acad. Sci. U.S.A.">
        <title>Three genomes in the algal genus Volvox reveal the fate of a haploid sex-determining region after a transition to homothallism.</title>
        <authorList>
            <person name="Yamamoto K."/>
            <person name="Hamaji T."/>
            <person name="Kawai-Toyooka H."/>
            <person name="Matsuzaki R."/>
            <person name="Takahashi F."/>
            <person name="Nishimura Y."/>
            <person name="Kawachi M."/>
            <person name="Noguchi H."/>
            <person name="Minakuchi Y."/>
            <person name="Umen J.G."/>
            <person name="Toyoda A."/>
            <person name="Nozaki H."/>
        </authorList>
    </citation>
    <scope>NUCLEOTIDE SEQUENCE</scope>
    <source>
        <strain evidence="3">NIES-3780</strain>
    </source>
</reference>
<feature type="compositionally biased region" description="Polar residues" evidence="2">
    <location>
        <begin position="32"/>
        <end position="45"/>
    </location>
</feature>
<keyword evidence="4" id="KW-1185">Reference proteome</keyword>
<feature type="compositionally biased region" description="Polar residues" evidence="2">
    <location>
        <begin position="1"/>
        <end position="18"/>
    </location>
</feature>
<protein>
    <submittedName>
        <fullName evidence="3">Uncharacterized protein</fullName>
    </submittedName>
</protein>
<feature type="coiled-coil region" evidence="1">
    <location>
        <begin position="95"/>
        <end position="149"/>
    </location>
</feature>
<evidence type="ECO:0000256" key="2">
    <source>
        <dbReference type="SAM" id="MobiDB-lite"/>
    </source>
</evidence>
<dbReference type="AlphaFoldDB" id="A0A8J4BNQ5"/>
<accession>A0A8J4BNQ5</accession>
<name>A0A8J4BNQ5_9CHLO</name>
<keyword evidence="1" id="KW-0175">Coiled coil</keyword>
<feature type="region of interest" description="Disordered" evidence="2">
    <location>
        <begin position="1"/>
        <end position="45"/>
    </location>
</feature>
<dbReference type="Proteomes" id="UP000747399">
    <property type="component" value="Unassembled WGS sequence"/>
</dbReference>
<proteinExistence type="predicted"/>
<evidence type="ECO:0000256" key="1">
    <source>
        <dbReference type="SAM" id="Coils"/>
    </source>
</evidence>
<evidence type="ECO:0000313" key="4">
    <source>
        <dbReference type="Proteomes" id="UP000747399"/>
    </source>
</evidence>
<sequence>MSSLIGNGDSSIAPQDNSMARPRVPYPLCPSSVRSTTSYDYNSSQQRLMTTSVEKVGDLEAGDAESKEILKEAKKQLSGFAAPEQQLKCQLGDNMAQLEDVHKQLQQMHAEEEQLAALQREAAASQAELEVLREQLRLAQQQAAQQEHAAAAAAAVTTTAATAGTTTTRSAAGDVDLQLVPAPPFPTCASAAAAAAAANWEMMASSTGRDALSKEVKELGAKLVEVKADGRGTAKRLRAVEGKCAAMRDSLDAFKSAQSTPTGRCERHAPVAPITPSTCPCLPATLGVMIRSQTRAREGLFSPPAPTSGKRTQRDDGSHGNDGYVVGNYGYVAVKRARRN</sequence>
<gene>
    <name evidence="3" type="ORF">Vafri_19682</name>
</gene>
<dbReference type="EMBL" id="BNCO01000081">
    <property type="protein sequence ID" value="GIL66074.1"/>
    <property type="molecule type" value="Genomic_DNA"/>
</dbReference>